<dbReference type="NCBIfam" id="TIGR04131">
    <property type="entry name" value="Bac_Flav_CTERM"/>
    <property type="match status" value="1"/>
</dbReference>
<dbReference type="InterPro" id="IPR047589">
    <property type="entry name" value="DUF11_rpt"/>
</dbReference>
<evidence type="ECO:0000313" key="4">
    <source>
        <dbReference type="Proteomes" id="UP000293162"/>
    </source>
</evidence>
<name>A0A4Q5LWG6_9BACT</name>
<feature type="non-terminal residue" evidence="3">
    <location>
        <position position="1"/>
    </location>
</feature>
<dbReference type="EMBL" id="SEWF01000032">
    <property type="protein sequence ID" value="RYU94068.1"/>
    <property type="molecule type" value="Genomic_DNA"/>
</dbReference>
<accession>A0A4Q5LWG6</accession>
<feature type="domain" description="DUF11" evidence="2">
    <location>
        <begin position="700"/>
        <end position="813"/>
    </location>
</feature>
<sequence length="1240" mass="126564">IITTGGTPSAPTIASNKTSLCGNETATLTATGCGGTVKWSNNATGTSITVGTAGTYTAICTTACGTSGASNAVIITTGGTPSAPVISTNKPSLCGNETSEITATGCGGTITWSNGSTGTSITVGTAGTYTATCTTACGTSGASNAVIITTGGNPAPPTVASDKLSLCGNETATLTATGCSGTVTWTGGNTGTSLTVNAAGTYTATCTNLCGVSTASTPIIITTGGTPSSPTIASNKTSLCGNETATLTATGCGGTVKWSNNATGTSITVGTAGTYSAICITACGTSGSSIVITITQGTTPTAPIIAANKTSICPSETAILTASACNGTIVWTGGSTGTMLTVSTAGTYAATCMNGCGTSGASNSIVITPKNDCGTCNAVAPVISANKTSICKPENVTLTATGCSTGVVIWSTGQTGSSITVKPTATSIYTAVCKESNLCSSSLSNAVQVKVTNVTLPSLVCLTDFVCDGESVTIKASGCEGIVVWSTGATGETLTLVPDSTVKYTAKCKVGECESGVTEPVMIPFGSPNKPFIHCKKQICPGESTVITATGCTGLIVWSTGATGAVLTVTPTQEFTTYWAKCKSLSGKCESPRSNEVIVTVGKAATAPTVIAEIKNVCPFNTADLNTAILTDITTVGGQFEFHATNSTSSPLITNPGAVGAGTYYVFERTSAGCYSAGSIIKVAIDTCDGGVTPGTTIVDLAVKKTASANKVAMDQEVEYRVSVKNVGTKKATGIEVRDILPYKLSFVSASSNATYANGIVNLKLDSLSAGDSVAFTYKTKVVAGGKIVNKAELSKVNEIDNTPGNNVSEYTINDPGKEETLLGLSKVSGEPLLVSGKTYTIPFTIYVKNMGNADVTGVQVVDDLEKAFGSGAKILNDTVKIVADSGLVVNPNFTGRGLNKNMLIDSLSSVKKGKTSALKFNVKVDFSNATAGMFYNKAELSVDGQPKEESTDGVNPDPDNDGDPTNNNDPTPIEVEVDINPTEPAIGIALAIVDSTKLDETSYSVTYLALVKNVGSSKLTNVQVSDSLNKTFADSVSYVMVGKPTVGLNSTLKLNPNFDGKEDANLLIADTTSQLAVSKMDSIFYTVKVFHNGHEGPYESYAHAKAIGDGKLVTDKSNSGMEVKPNQASPTLLRLPLDAGGVVVIPEGFSPNEDGVNDYFKVTIPEGAKITSGSIFNRWGHLVFKDKDNTLAGKGWDGASNQGIRFGSEGLPDGTYFYAIDYELGGKKVHKVGYITLAR</sequence>
<dbReference type="Pfam" id="PF01345">
    <property type="entry name" value="DUF11"/>
    <property type="match status" value="1"/>
</dbReference>
<keyword evidence="4" id="KW-1185">Reference proteome</keyword>
<dbReference type="RefSeq" id="WP_130022849.1">
    <property type="nucleotide sequence ID" value="NZ_SEWF01000032.1"/>
</dbReference>
<dbReference type="InterPro" id="IPR013783">
    <property type="entry name" value="Ig-like_fold"/>
</dbReference>
<dbReference type="PANTHER" id="PTHR34819:SF3">
    <property type="entry name" value="CELL SURFACE PROTEIN"/>
    <property type="match status" value="1"/>
</dbReference>
<dbReference type="Proteomes" id="UP000293162">
    <property type="component" value="Unassembled WGS sequence"/>
</dbReference>
<feature type="compositionally biased region" description="Low complexity" evidence="1">
    <location>
        <begin position="964"/>
        <end position="973"/>
    </location>
</feature>
<feature type="region of interest" description="Disordered" evidence="1">
    <location>
        <begin position="941"/>
        <end position="973"/>
    </location>
</feature>
<dbReference type="InterPro" id="IPR001434">
    <property type="entry name" value="OmcB-like_DUF11"/>
</dbReference>
<evidence type="ECO:0000256" key="1">
    <source>
        <dbReference type="SAM" id="MobiDB-lite"/>
    </source>
</evidence>
<dbReference type="PANTHER" id="PTHR34819">
    <property type="entry name" value="LARGE CYSTEINE-RICH PERIPLASMIC PROTEIN OMCB"/>
    <property type="match status" value="1"/>
</dbReference>
<dbReference type="OrthoDB" id="904955at2"/>
<dbReference type="Pfam" id="PF13585">
    <property type="entry name" value="CHU_C"/>
    <property type="match status" value="1"/>
</dbReference>
<dbReference type="NCBIfam" id="TIGR01451">
    <property type="entry name" value="B_ant_repeat"/>
    <property type="match status" value="1"/>
</dbReference>
<organism evidence="3 4">
    <name type="scientific">Emticicia agri</name>
    <dbReference type="NCBI Taxonomy" id="2492393"/>
    <lineage>
        <taxon>Bacteria</taxon>
        <taxon>Pseudomonadati</taxon>
        <taxon>Bacteroidota</taxon>
        <taxon>Cytophagia</taxon>
        <taxon>Cytophagales</taxon>
        <taxon>Leadbetterellaceae</taxon>
        <taxon>Emticicia</taxon>
    </lineage>
</organism>
<evidence type="ECO:0000313" key="3">
    <source>
        <dbReference type="EMBL" id="RYU94068.1"/>
    </source>
</evidence>
<dbReference type="InterPro" id="IPR051172">
    <property type="entry name" value="Chlamydia_OmcB"/>
</dbReference>
<dbReference type="Gene3D" id="2.60.40.10">
    <property type="entry name" value="Immunoglobulins"/>
    <property type="match status" value="1"/>
</dbReference>
<proteinExistence type="predicted"/>
<dbReference type="AlphaFoldDB" id="A0A4Q5LWG6"/>
<comment type="caution">
    <text evidence="3">The sequence shown here is derived from an EMBL/GenBank/DDBJ whole genome shotgun (WGS) entry which is preliminary data.</text>
</comment>
<evidence type="ECO:0000259" key="2">
    <source>
        <dbReference type="Pfam" id="PF01345"/>
    </source>
</evidence>
<dbReference type="InterPro" id="IPR026341">
    <property type="entry name" value="T9SS_type_B"/>
</dbReference>
<gene>
    <name evidence="3" type="ORF">EWM59_19040</name>
</gene>
<protein>
    <submittedName>
        <fullName evidence="3">DUF11 domain-containing protein</fullName>
    </submittedName>
</protein>
<reference evidence="3 4" key="1">
    <citation type="submission" date="2019-02" db="EMBL/GenBank/DDBJ databases">
        <title>Bacterial novel species Emticicia sp. 17J42-9 isolated from soil.</title>
        <authorList>
            <person name="Jung H.-Y."/>
        </authorList>
    </citation>
    <scope>NUCLEOTIDE SEQUENCE [LARGE SCALE GENOMIC DNA]</scope>
    <source>
        <strain evidence="3 4">17J42-9</strain>
    </source>
</reference>